<dbReference type="OrthoDB" id="10345784at2759"/>
<name>A0A9X0BMA9_9EURO</name>
<sequence length="75" mass="8640">MTIPQRSFSIQPPFISQAHLNFSPSRWFLSEYILNLPDLHQKQQQFCIAVSVSCATESRLVYSVDRQPQFAILAL</sequence>
<proteinExistence type="predicted"/>
<reference evidence="1" key="1">
    <citation type="submission" date="2022-12" db="EMBL/GenBank/DDBJ databases">
        <authorList>
            <person name="Petersen C."/>
        </authorList>
    </citation>
    <scope>NUCLEOTIDE SEQUENCE</scope>
    <source>
        <strain evidence="1">IBT 17660</strain>
    </source>
</reference>
<reference evidence="1" key="2">
    <citation type="journal article" date="2023" name="IMA Fungus">
        <title>Comparative genomic study of the Penicillium genus elucidates a diverse pangenome and 15 lateral gene transfer events.</title>
        <authorList>
            <person name="Petersen C."/>
            <person name="Sorensen T."/>
            <person name="Nielsen M.R."/>
            <person name="Sondergaard T.E."/>
            <person name="Sorensen J.L."/>
            <person name="Fitzpatrick D.A."/>
            <person name="Frisvad J.C."/>
            <person name="Nielsen K.L."/>
        </authorList>
    </citation>
    <scope>NUCLEOTIDE SEQUENCE</scope>
    <source>
        <strain evidence="1">IBT 17660</strain>
    </source>
</reference>
<dbReference type="Proteomes" id="UP001147760">
    <property type="component" value="Unassembled WGS sequence"/>
</dbReference>
<keyword evidence="2" id="KW-1185">Reference proteome</keyword>
<evidence type="ECO:0000313" key="2">
    <source>
        <dbReference type="Proteomes" id="UP001147760"/>
    </source>
</evidence>
<organism evidence="1 2">
    <name type="scientific">Penicillium desertorum</name>
    <dbReference type="NCBI Taxonomy" id="1303715"/>
    <lineage>
        <taxon>Eukaryota</taxon>
        <taxon>Fungi</taxon>
        <taxon>Dikarya</taxon>
        <taxon>Ascomycota</taxon>
        <taxon>Pezizomycotina</taxon>
        <taxon>Eurotiomycetes</taxon>
        <taxon>Eurotiomycetidae</taxon>
        <taxon>Eurotiales</taxon>
        <taxon>Aspergillaceae</taxon>
        <taxon>Penicillium</taxon>
    </lineage>
</organism>
<comment type="caution">
    <text evidence="1">The sequence shown here is derived from an EMBL/GenBank/DDBJ whole genome shotgun (WGS) entry which is preliminary data.</text>
</comment>
<dbReference type="AlphaFoldDB" id="A0A9X0BMA9"/>
<dbReference type="EMBL" id="JAPWDO010000004">
    <property type="protein sequence ID" value="KAJ5472595.1"/>
    <property type="molecule type" value="Genomic_DNA"/>
</dbReference>
<evidence type="ECO:0000313" key="1">
    <source>
        <dbReference type="EMBL" id="KAJ5472595.1"/>
    </source>
</evidence>
<accession>A0A9X0BMA9</accession>
<gene>
    <name evidence="1" type="ORF">N7530_006596</name>
</gene>
<protein>
    <submittedName>
        <fullName evidence="1">Uncharacterized protein</fullName>
    </submittedName>
</protein>